<organism evidence="2 3">
    <name type="scientific">Ralstonia wenshanensis</name>
    <dbReference type="NCBI Taxonomy" id="2842456"/>
    <lineage>
        <taxon>Bacteria</taxon>
        <taxon>Pseudomonadati</taxon>
        <taxon>Pseudomonadota</taxon>
        <taxon>Betaproteobacteria</taxon>
        <taxon>Burkholderiales</taxon>
        <taxon>Burkholderiaceae</taxon>
        <taxon>Ralstonia</taxon>
    </lineage>
</organism>
<dbReference type="InterPro" id="IPR032710">
    <property type="entry name" value="NTF2-like_dom_sf"/>
</dbReference>
<keyword evidence="3" id="KW-1185">Reference proteome</keyword>
<gene>
    <name evidence="2" type="ORF">LMG18091_04581</name>
</gene>
<evidence type="ECO:0000313" key="2">
    <source>
        <dbReference type="EMBL" id="CAJ0705938.1"/>
    </source>
</evidence>
<evidence type="ECO:0000259" key="1">
    <source>
        <dbReference type="Pfam" id="PF12680"/>
    </source>
</evidence>
<dbReference type="Gene3D" id="3.10.450.50">
    <property type="match status" value="1"/>
</dbReference>
<dbReference type="InterPro" id="IPR037401">
    <property type="entry name" value="SnoaL-like"/>
</dbReference>
<proteinExistence type="predicted"/>
<name>A0AAD2BAP8_9RALS</name>
<feature type="domain" description="SnoaL-like" evidence="1">
    <location>
        <begin position="17"/>
        <end position="126"/>
    </location>
</feature>
<sequence>MPHMTPRTSKDIVIDAWRAFASRDAARIADCFTPDAQWLAPEGNATAIALDCTHHMIGRDAIVHFLTVTFPKLFVADILVELGAIHANDETVIVEERMQATLANGRRYDNTYCFVFVLEGERIARVREYMDTMRGWTCIFGKEVRV</sequence>
<dbReference type="AlphaFoldDB" id="A0AAD2BAP8"/>
<dbReference type="Proteomes" id="UP001189915">
    <property type="component" value="Unassembled WGS sequence"/>
</dbReference>
<protein>
    <recommendedName>
        <fullName evidence="1">SnoaL-like domain-containing protein</fullName>
    </recommendedName>
</protein>
<dbReference type="SUPFAM" id="SSF54427">
    <property type="entry name" value="NTF2-like"/>
    <property type="match status" value="1"/>
</dbReference>
<dbReference type="EMBL" id="CATWAF010000008">
    <property type="protein sequence ID" value="CAJ0705938.1"/>
    <property type="molecule type" value="Genomic_DNA"/>
</dbReference>
<dbReference type="Pfam" id="PF12680">
    <property type="entry name" value="SnoaL_2"/>
    <property type="match status" value="1"/>
</dbReference>
<dbReference type="PANTHER" id="PTHR41252:SF1">
    <property type="entry name" value="BLR2505 PROTEIN"/>
    <property type="match status" value="1"/>
</dbReference>
<accession>A0AAD2BAP8</accession>
<comment type="caution">
    <text evidence="2">The sequence shown here is derived from an EMBL/GenBank/DDBJ whole genome shotgun (WGS) entry which is preliminary data.</text>
</comment>
<evidence type="ECO:0000313" key="3">
    <source>
        <dbReference type="Proteomes" id="UP001189915"/>
    </source>
</evidence>
<reference evidence="2 3" key="1">
    <citation type="submission" date="2023-07" db="EMBL/GenBank/DDBJ databases">
        <authorList>
            <person name="Peeters C."/>
        </authorList>
    </citation>
    <scope>NUCLEOTIDE SEQUENCE [LARGE SCALE GENOMIC DNA]</scope>
    <source>
        <strain evidence="2 3">LMG 18091</strain>
    </source>
</reference>
<dbReference type="PANTHER" id="PTHR41252">
    <property type="entry name" value="BLR2505 PROTEIN"/>
    <property type="match status" value="1"/>
</dbReference>